<dbReference type="EMBL" id="BMAW01006826">
    <property type="protein sequence ID" value="GFT00736.1"/>
    <property type="molecule type" value="Genomic_DNA"/>
</dbReference>
<organism evidence="1 2">
    <name type="scientific">Nephila pilipes</name>
    <name type="common">Giant wood spider</name>
    <name type="synonym">Nephila maculata</name>
    <dbReference type="NCBI Taxonomy" id="299642"/>
    <lineage>
        <taxon>Eukaryota</taxon>
        <taxon>Metazoa</taxon>
        <taxon>Ecdysozoa</taxon>
        <taxon>Arthropoda</taxon>
        <taxon>Chelicerata</taxon>
        <taxon>Arachnida</taxon>
        <taxon>Araneae</taxon>
        <taxon>Araneomorphae</taxon>
        <taxon>Entelegynae</taxon>
        <taxon>Araneoidea</taxon>
        <taxon>Nephilidae</taxon>
        <taxon>Nephila</taxon>
    </lineage>
</organism>
<dbReference type="AlphaFoldDB" id="A0A8X6N8F0"/>
<comment type="caution">
    <text evidence="1">The sequence shown here is derived from an EMBL/GenBank/DDBJ whole genome shotgun (WGS) entry which is preliminary data.</text>
</comment>
<reference evidence="1" key="1">
    <citation type="submission" date="2020-08" db="EMBL/GenBank/DDBJ databases">
        <title>Multicomponent nature underlies the extraordinary mechanical properties of spider dragline silk.</title>
        <authorList>
            <person name="Kono N."/>
            <person name="Nakamura H."/>
            <person name="Mori M."/>
            <person name="Yoshida Y."/>
            <person name="Ohtoshi R."/>
            <person name="Malay A.D."/>
            <person name="Moran D.A.P."/>
            <person name="Tomita M."/>
            <person name="Numata K."/>
            <person name="Arakawa K."/>
        </authorList>
    </citation>
    <scope>NUCLEOTIDE SEQUENCE</scope>
</reference>
<proteinExistence type="predicted"/>
<sequence length="122" mass="14246">MGQDSVRLKYAGLSHATWLFRSPFEFIVHYPHQHSTGEIEVQNHDWYDTHISATLTTLQRSPYIREVNSPMRKKFLTPRKISNRMRSGHVKTKSKHCESRFTRCSANSILAAAFFFVKITTF</sequence>
<keyword evidence="2" id="KW-1185">Reference proteome</keyword>
<name>A0A8X6N8F0_NEPPI</name>
<gene>
    <name evidence="1" type="ORF">NPIL_303941</name>
</gene>
<protein>
    <submittedName>
        <fullName evidence="1">Uncharacterized protein</fullName>
    </submittedName>
</protein>
<dbReference type="OrthoDB" id="10605341at2759"/>
<dbReference type="Proteomes" id="UP000887013">
    <property type="component" value="Unassembled WGS sequence"/>
</dbReference>
<evidence type="ECO:0000313" key="1">
    <source>
        <dbReference type="EMBL" id="GFT00736.1"/>
    </source>
</evidence>
<evidence type="ECO:0000313" key="2">
    <source>
        <dbReference type="Proteomes" id="UP000887013"/>
    </source>
</evidence>
<accession>A0A8X6N8F0</accession>